<reference evidence="2 3" key="1">
    <citation type="submission" date="2021-03" db="EMBL/GenBank/DDBJ databases">
        <title>Fibrella sp. HMF5036 genome sequencing and assembly.</title>
        <authorList>
            <person name="Kang H."/>
            <person name="Kim H."/>
            <person name="Bae S."/>
            <person name="Joh K."/>
        </authorList>
    </citation>
    <scope>NUCLEOTIDE SEQUENCE [LARGE SCALE GENOMIC DNA]</scope>
    <source>
        <strain evidence="2 3">HMF5036</strain>
    </source>
</reference>
<feature type="transmembrane region" description="Helical" evidence="1">
    <location>
        <begin position="53"/>
        <end position="72"/>
    </location>
</feature>
<evidence type="ECO:0000256" key="1">
    <source>
        <dbReference type="SAM" id="Phobius"/>
    </source>
</evidence>
<keyword evidence="1" id="KW-1133">Transmembrane helix</keyword>
<dbReference type="EMBL" id="JAFMYU010000004">
    <property type="protein sequence ID" value="MBO0930703.1"/>
    <property type="molecule type" value="Genomic_DNA"/>
</dbReference>
<dbReference type="RefSeq" id="WP_207334665.1">
    <property type="nucleotide sequence ID" value="NZ_JAFMYU010000004.1"/>
</dbReference>
<feature type="transmembrane region" description="Helical" evidence="1">
    <location>
        <begin position="110"/>
        <end position="129"/>
    </location>
</feature>
<gene>
    <name evidence="2" type="ORF">J2I48_06840</name>
</gene>
<evidence type="ECO:0000313" key="2">
    <source>
        <dbReference type="EMBL" id="MBO0930703.1"/>
    </source>
</evidence>
<keyword evidence="1" id="KW-0472">Membrane</keyword>
<proteinExistence type="predicted"/>
<comment type="caution">
    <text evidence="2">The sequence shown here is derived from an EMBL/GenBank/DDBJ whole genome shotgun (WGS) entry which is preliminary data.</text>
</comment>
<evidence type="ECO:0000313" key="3">
    <source>
        <dbReference type="Proteomes" id="UP000664795"/>
    </source>
</evidence>
<keyword evidence="1" id="KW-0812">Transmembrane</keyword>
<dbReference type="Proteomes" id="UP000664795">
    <property type="component" value="Unassembled WGS sequence"/>
</dbReference>
<dbReference type="AlphaFoldDB" id="A0A939G3U3"/>
<organism evidence="2 3">
    <name type="scientific">Fibrella aquatilis</name>
    <dbReference type="NCBI Taxonomy" id="2817059"/>
    <lineage>
        <taxon>Bacteria</taxon>
        <taxon>Pseudomonadati</taxon>
        <taxon>Bacteroidota</taxon>
        <taxon>Cytophagia</taxon>
        <taxon>Cytophagales</taxon>
        <taxon>Spirosomataceae</taxon>
        <taxon>Fibrella</taxon>
    </lineage>
</organism>
<protein>
    <submittedName>
        <fullName evidence="2">Uncharacterized protein</fullName>
    </submittedName>
</protein>
<name>A0A939G3U3_9BACT</name>
<feature type="transmembrane region" description="Helical" evidence="1">
    <location>
        <begin position="141"/>
        <end position="160"/>
    </location>
</feature>
<keyword evidence="3" id="KW-1185">Reference proteome</keyword>
<sequence>MLRVIFLAAIAFFLLYLYAYATWYAIQVLKCLNTPGCVAFAYPAKSPDTPLSFLPLVGGLVSALVISVLAITPPKDSPDTTIVSSVQNMSRAEAEGVVDWAKVVTQVLTYVYLLGWFVCGVASVYYVYMKGNTIPLPEFTAAAKSWMGLAIASAYAFFGLRPSA</sequence>
<accession>A0A939G3U3</accession>